<protein>
    <submittedName>
        <fullName evidence="6">Zinc-binding dehydrogenase</fullName>
    </submittedName>
</protein>
<dbReference type="InterPro" id="IPR013149">
    <property type="entry name" value="ADH-like_C"/>
</dbReference>
<keyword evidence="3" id="KW-0560">Oxidoreductase</keyword>
<dbReference type="InterPro" id="IPR050129">
    <property type="entry name" value="Zn_alcohol_dh"/>
</dbReference>
<comment type="cofactor">
    <cofactor evidence="4">
        <name>Zn(2+)</name>
        <dbReference type="ChEBI" id="CHEBI:29105"/>
    </cofactor>
</comment>
<dbReference type="Gene3D" id="3.90.180.10">
    <property type="entry name" value="Medium-chain alcohol dehydrogenases, catalytic domain"/>
    <property type="match status" value="1"/>
</dbReference>
<dbReference type="InterPro" id="IPR013154">
    <property type="entry name" value="ADH-like_N"/>
</dbReference>
<feature type="domain" description="Enoyl reductase (ER)" evidence="5">
    <location>
        <begin position="30"/>
        <end position="405"/>
    </location>
</feature>
<sequence length="408" mass="44913">MGALQFDYKLPRYVMSKVGGRFKSSLYWNSKLSCLRFVDEADTTLPNEQWVKVKVKYSGICGSDLNLIFLNDSPATSPFASFPFTIGHEIVGEIEEVGPQVNGVQVGDRIVIDPVLSCEPRGIEDKCTECLKGNFSLCIHKTEGDISPGLLIGTCKDTGGGWSTHVVAHQSQIFKLPDEVNDLNGVMVEPFSCALHSVMRNPPKEDDTVLVIGGGVIGLSVIAAIRALDIPCNVIALVKHNLQKEMAYHYGANEVIDLDRSTYVEGLSKVLNAKVLNPIFGAEVVEGGADIVFECVGRKQSVHDSLRFTRSGGQVVLLGLAGIMERIDWTTVWLNELKVKGCFAYSLEHYQGESRRTFEIAIDLMQQGKVDLSPLVTHQFPLEEYRYALETATKKGNRSAVKVVFEPN</sequence>
<dbReference type="InterPro" id="IPR011032">
    <property type="entry name" value="GroES-like_sf"/>
</dbReference>
<evidence type="ECO:0000256" key="4">
    <source>
        <dbReference type="RuleBase" id="RU361277"/>
    </source>
</evidence>
<comment type="caution">
    <text evidence="6">The sequence shown here is derived from an EMBL/GenBank/DDBJ whole genome shotgun (WGS) entry which is preliminary data.</text>
</comment>
<proteinExistence type="inferred from homology"/>
<evidence type="ECO:0000256" key="3">
    <source>
        <dbReference type="ARBA" id="ARBA00023002"/>
    </source>
</evidence>
<dbReference type="InterPro" id="IPR036291">
    <property type="entry name" value="NAD(P)-bd_dom_sf"/>
</dbReference>
<dbReference type="InterPro" id="IPR002328">
    <property type="entry name" value="ADH_Zn_CS"/>
</dbReference>
<reference evidence="6 7" key="1">
    <citation type="journal article" date="2019" name="Int. J. Syst. Evol. Microbiol.">
        <title>The Global Catalogue of Microorganisms (GCM) 10K type strain sequencing project: providing services to taxonomists for standard genome sequencing and annotation.</title>
        <authorList>
            <consortium name="The Broad Institute Genomics Platform"/>
            <consortium name="The Broad Institute Genome Sequencing Center for Infectious Disease"/>
            <person name="Wu L."/>
            <person name="Ma J."/>
        </authorList>
    </citation>
    <scope>NUCLEOTIDE SEQUENCE [LARGE SCALE GENOMIC DNA]</scope>
    <source>
        <strain evidence="6 7">JCM 14193</strain>
    </source>
</reference>
<dbReference type="Pfam" id="PF08240">
    <property type="entry name" value="ADH_N"/>
    <property type="match status" value="1"/>
</dbReference>
<accession>A0ABN0ZUI1</accession>
<dbReference type="InterPro" id="IPR020843">
    <property type="entry name" value="ER"/>
</dbReference>
<dbReference type="PANTHER" id="PTHR43401">
    <property type="entry name" value="L-THREONINE 3-DEHYDROGENASE"/>
    <property type="match status" value="1"/>
</dbReference>
<dbReference type="RefSeq" id="WP_343782615.1">
    <property type="nucleotide sequence ID" value="NZ_BAAACZ010000009.1"/>
</dbReference>
<evidence type="ECO:0000256" key="2">
    <source>
        <dbReference type="ARBA" id="ARBA00022833"/>
    </source>
</evidence>
<dbReference type="Proteomes" id="UP001500740">
    <property type="component" value="Unassembled WGS sequence"/>
</dbReference>
<dbReference type="PROSITE" id="PS00059">
    <property type="entry name" value="ADH_ZINC"/>
    <property type="match status" value="1"/>
</dbReference>
<evidence type="ECO:0000256" key="1">
    <source>
        <dbReference type="ARBA" id="ARBA00022723"/>
    </source>
</evidence>
<organism evidence="6 7">
    <name type="scientific">Alkalibacillus silvisoli</name>
    <dbReference type="NCBI Taxonomy" id="392823"/>
    <lineage>
        <taxon>Bacteria</taxon>
        <taxon>Bacillati</taxon>
        <taxon>Bacillota</taxon>
        <taxon>Bacilli</taxon>
        <taxon>Bacillales</taxon>
        <taxon>Bacillaceae</taxon>
        <taxon>Alkalibacillus</taxon>
    </lineage>
</organism>
<dbReference type="PANTHER" id="PTHR43401:SF2">
    <property type="entry name" value="L-THREONINE 3-DEHYDROGENASE"/>
    <property type="match status" value="1"/>
</dbReference>
<comment type="similarity">
    <text evidence="4">Belongs to the zinc-containing alcohol dehydrogenase family.</text>
</comment>
<keyword evidence="2 4" id="KW-0862">Zinc</keyword>
<evidence type="ECO:0000313" key="7">
    <source>
        <dbReference type="Proteomes" id="UP001500740"/>
    </source>
</evidence>
<name>A0ABN0ZUI1_9BACI</name>
<evidence type="ECO:0000313" key="6">
    <source>
        <dbReference type="EMBL" id="GAA0459474.1"/>
    </source>
</evidence>
<dbReference type="SUPFAM" id="SSF51735">
    <property type="entry name" value="NAD(P)-binding Rossmann-fold domains"/>
    <property type="match status" value="1"/>
</dbReference>
<keyword evidence="1 4" id="KW-0479">Metal-binding</keyword>
<dbReference type="SMART" id="SM00829">
    <property type="entry name" value="PKS_ER"/>
    <property type="match status" value="1"/>
</dbReference>
<evidence type="ECO:0000259" key="5">
    <source>
        <dbReference type="SMART" id="SM00829"/>
    </source>
</evidence>
<dbReference type="Gene3D" id="3.40.50.720">
    <property type="entry name" value="NAD(P)-binding Rossmann-like Domain"/>
    <property type="match status" value="1"/>
</dbReference>
<dbReference type="Pfam" id="PF00107">
    <property type="entry name" value="ADH_zinc_N"/>
    <property type="match status" value="1"/>
</dbReference>
<keyword evidence="7" id="KW-1185">Reference proteome</keyword>
<gene>
    <name evidence="6" type="ORF">GCM10008935_13460</name>
</gene>
<dbReference type="SUPFAM" id="SSF50129">
    <property type="entry name" value="GroES-like"/>
    <property type="match status" value="1"/>
</dbReference>
<dbReference type="EMBL" id="BAAACZ010000009">
    <property type="protein sequence ID" value="GAA0459474.1"/>
    <property type="molecule type" value="Genomic_DNA"/>
</dbReference>